<accession>A0A367XVL7</accession>
<sequence length="362" mass="40778">MATPDIQAILDGNTHKTIPVEAYDSLKLVPPAIPTPDFDPEIHLTYYANGDNAKAFYDATRRLTMAQLGLTHPDQISEIGVTDPFQLFTDDAIAIMRKEVLHKETFMKYARYSYSSTSGLDCVVRGFVKDNDRVVCLFTYAAWTHPRTMELVSRMAGVELEIVMDYEIAHTNISMKSADEAEEERIRHQQELVRRGSNGEDIPAVVGWHHDSYPFVCVLMLSDTTNMIGGETSLRMGNGNVAVVPSPVKGSANVLQGRLIEHIAPLPLGMSERITMVTSYRAKDPRVRDGSVLSTVKPEVNWGSRYNEFYGDWVDYRIKLMKERLDLVNAEKNSGSGKFNKAKTIKALKEIEDYLRKTYAEM</sequence>
<protein>
    <recommendedName>
        <fullName evidence="3">Fe2OG dioxygenase domain-containing protein</fullName>
    </recommendedName>
</protein>
<reference evidence="1 2" key="1">
    <citation type="submission" date="2018-06" db="EMBL/GenBank/DDBJ databases">
        <title>Whole genome sequencing of Candida tropicalis (genome annotated by CSBL at Korea University).</title>
        <authorList>
            <person name="Ahn J."/>
        </authorList>
    </citation>
    <scope>NUCLEOTIDE SEQUENCE [LARGE SCALE GENOMIC DNA]</scope>
    <source>
        <strain evidence="1 2">ATCC 20962</strain>
    </source>
</reference>
<name>A0A367XVL7_9ASCO</name>
<organism evidence="1 2">
    <name type="scientific">Candida viswanathii</name>
    <dbReference type="NCBI Taxonomy" id="5486"/>
    <lineage>
        <taxon>Eukaryota</taxon>
        <taxon>Fungi</taxon>
        <taxon>Dikarya</taxon>
        <taxon>Ascomycota</taxon>
        <taxon>Saccharomycotina</taxon>
        <taxon>Pichiomycetes</taxon>
        <taxon>Debaryomycetaceae</taxon>
        <taxon>Candida/Lodderomyces clade</taxon>
        <taxon>Candida</taxon>
    </lineage>
</organism>
<evidence type="ECO:0000313" key="1">
    <source>
        <dbReference type="EMBL" id="RCK57663.1"/>
    </source>
</evidence>
<evidence type="ECO:0000313" key="2">
    <source>
        <dbReference type="Proteomes" id="UP000253472"/>
    </source>
</evidence>
<keyword evidence="2" id="KW-1185">Reference proteome</keyword>
<dbReference type="OrthoDB" id="10256055at2759"/>
<evidence type="ECO:0008006" key="3">
    <source>
        <dbReference type="Google" id="ProtNLM"/>
    </source>
</evidence>
<proteinExistence type="predicted"/>
<dbReference type="AlphaFoldDB" id="A0A367XVL7"/>
<dbReference type="EMBL" id="QLNQ01000028">
    <property type="protein sequence ID" value="RCK57663.1"/>
    <property type="molecule type" value="Genomic_DNA"/>
</dbReference>
<dbReference type="STRING" id="5486.A0A367XVL7"/>
<gene>
    <name evidence="1" type="ORF">Cantr_06400</name>
</gene>
<dbReference type="PANTHER" id="PTHR41677">
    <property type="entry name" value="YALI0B19030P"/>
    <property type="match status" value="1"/>
</dbReference>
<dbReference type="PANTHER" id="PTHR41677:SF1">
    <property type="entry name" value="FE2OG DIOXYGENASE DOMAIN-CONTAINING PROTEIN"/>
    <property type="match status" value="1"/>
</dbReference>
<dbReference type="Proteomes" id="UP000253472">
    <property type="component" value="Unassembled WGS sequence"/>
</dbReference>
<comment type="caution">
    <text evidence="1">The sequence shown here is derived from an EMBL/GenBank/DDBJ whole genome shotgun (WGS) entry which is preliminary data.</text>
</comment>